<gene>
    <name evidence="2" type="ORF">P171DRAFT_427240</name>
</gene>
<protein>
    <submittedName>
        <fullName evidence="2">Uncharacterized protein</fullName>
    </submittedName>
</protein>
<sequence>MRECVMILASAPSVLLAAVDGTLTQRILTDTELQREYAMVQERAQVQPSIYIHLLADEQGLAPTANQYAAIRKTVLQYLSPGPEYHDLAWLIDNTSAPTVRRSATATGHRKYLWTSHRSPQHVATLLRFCAGVAHRVAQTPHAHLDTPLRHPPSECGYSANAHTRLAQHRARHSSNYVMNLVEDICAHLHHIGTFPALFRMHPFIVYLLFRPQQAAIAEIFCSGLLQVWTEASGGLNAYPAGRSVASAWRVGRARWAEHERWVEGNTQLGWNVRVQRERLEEDVLRLGAEGEEAWREALGSGDEGDGDDPRDLDFVPEDLVESFETMRLD</sequence>
<dbReference type="AlphaFoldDB" id="A0A9P4PY35"/>
<comment type="caution">
    <text evidence="2">The sequence shown here is derived from an EMBL/GenBank/DDBJ whole genome shotgun (WGS) entry which is preliminary data.</text>
</comment>
<evidence type="ECO:0000313" key="2">
    <source>
        <dbReference type="EMBL" id="KAF2450971.1"/>
    </source>
</evidence>
<dbReference type="EMBL" id="MU001493">
    <property type="protein sequence ID" value="KAF2450971.1"/>
    <property type="molecule type" value="Genomic_DNA"/>
</dbReference>
<proteinExistence type="predicted"/>
<dbReference type="Proteomes" id="UP000799764">
    <property type="component" value="Unassembled WGS sequence"/>
</dbReference>
<accession>A0A9P4PY35</accession>
<name>A0A9P4PY35_9PLEO</name>
<evidence type="ECO:0000256" key="1">
    <source>
        <dbReference type="SAM" id="SignalP"/>
    </source>
</evidence>
<reference evidence="2" key="1">
    <citation type="journal article" date="2020" name="Stud. Mycol.">
        <title>101 Dothideomycetes genomes: a test case for predicting lifestyles and emergence of pathogens.</title>
        <authorList>
            <person name="Haridas S."/>
            <person name="Albert R."/>
            <person name="Binder M."/>
            <person name="Bloem J."/>
            <person name="Labutti K."/>
            <person name="Salamov A."/>
            <person name="Andreopoulos B."/>
            <person name="Baker S."/>
            <person name="Barry K."/>
            <person name="Bills G."/>
            <person name="Bluhm B."/>
            <person name="Cannon C."/>
            <person name="Castanera R."/>
            <person name="Culley D."/>
            <person name="Daum C."/>
            <person name="Ezra D."/>
            <person name="Gonzalez J."/>
            <person name="Henrissat B."/>
            <person name="Kuo A."/>
            <person name="Liang C."/>
            <person name="Lipzen A."/>
            <person name="Lutzoni F."/>
            <person name="Magnuson J."/>
            <person name="Mondo S."/>
            <person name="Nolan M."/>
            <person name="Ohm R."/>
            <person name="Pangilinan J."/>
            <person name="Park H.-J."/>
            <person name="Ramirez L."/>
            <person name="Alfaro M."/>
            <person name="Sun H."/>
            <person name="Tritt A."/>
            <person name="Yoshinaga Y."/>
            <person name="Zwiers L.-H."/>
            <person name="Turgeon B."/>
            <person name="Goodwin S."/>
            <person name="Spatafora J."/>
            <person name="Crous P."/>
            <person name="Grigoriev I."/>
        </authorList>
    </citation>
    <scope>NUCLEOTIDE SEQUENCE</scope>
    <source>
        <strain evidence="2">CBS 690.94</strain>
    </source>
</reference>
<evidence type="ECO:0000313" key="3">
    <source>
        <dbReference type="Proteomes" id="UP000799764"/>
    </source>
</evidence>
<keyword evidence="1" id="KW-0732">Signal</keyword>
<feature type="chain" id="PRO_5040179785" evidence="1">
    <location>
        <begin position="25"/>
        <end position="330"/>
    </location>
</feature>
<feature type="signal peptide" evidence="1">
    <location>
        <begin position="1"/>
        <end position="24"/>
    </location>
</feature>
<organism evidence="2 3">
    <name type="scientific">Karstenula rhodostoma CBS 690.94</name>
    <dbReference type="NCBI Taxonomy" id="1392251"/>
    <lineage>
        <taxon>Eukaryota</taxon>
        <taxon>Fungi</taxon>
        <taxon>Dikarya</taxon>
        <taxon>Ascomycota</taxon>
        <taxon>Pezizomycotina</taxon>
        <taxon>Dothideomycetes</taxon>
        <taxon>Pleosporomycetidae</taxon>
        <taxon>Pleosporales</taxon>
        <taxon>Massarineae</taxon>
        <taxon>Didymosphaeriaceae</taxon>
        <taxon>Karstenula</taxon>
    </lineage>
</organism>
<keyword evidence="3" id="KW-1185">Reference proteome</keyword>
<dbReference type="OrthoDB" id="3440338at2759"/>